<dbReference type="InterPro" id="IPR016181">
    <property type="entry name" value="Acyl_CoA_acyltransferase"/>
</dbReference>
<accession>A0A9W9YIZ2</accession>
<dbReference type="GO" id="GO:0004145">
    <property type="term" value="F:diamine N-acetyltransferase activity"/>
    <property type="evidence" value="ECO:0007669"/>
    <property type="project" value="UniProtKB-EC"/>
</dbReference>
<evidence type="ECO:0000313" key="5">
    <source>
        <dbReference type="EMBL" id="KAJ7352766.1"/>
    </source>
</evidence>
<reference evidence="5" key="1">
    <citation type="submission" date="2023-01" db="EMBL/GenBank/DDBJ databases">
        <title>Genome assembly of the deep-sea coral Lophelia pertusa.</title>
        <authorList>
            <person name="Herrera S."/>
            <person name="Cordes E."/>
        </authorList>
    </citation>
    <scope>NUCLEOTIDE SEQUENCE</scope>
    <source>
        <strain evidence="5">USNM1676648</strain>
        <tissue evidence="5">Polyp</tissue>
    </source>
</reference>
<feature type="domain" description="N-acetyltransferase" evidence="4">
    <location>
        <begin position="1"/>
        <end position="129"/>
    </location>
</feature>
<dbReference type="SUPFAM" id="SSF55729">
    <property type="entry name" value="Acyl-CoA N-acyltransferases (Nat)"/>
    <property type="match status" value="1"/>
</dbReference>
<evidence type="ECO:0000256" key="3">
    <source>
        <dbReference type="ARBA" id="ARBA00023315"/>
    </source>
</evidence>
<comment type="caution">
    <text evidence="5">The sequence shown here is derived from an EMBL/GenBank/DDBJ whole genome shotgun (WGS) entry which is preliminary data.</text>
</comment>
<keyword evidence="3 5" id="KW-0012">Acyltransferase</keyword>
<keyword evidence="6" id="KW-1185">Reference proteome</keyword>
<gene>
    <name evidence="5" type="primary">SAT1_2</name>
    <name evidence="5" type="ORF">OS493_034117</name>
</gene>
<sequence length="146" mass="16699">MIKGLAEYLGKTDKLKIGEKESGARALRRKQMTRQNHHEVLGVSIYYFTYSTWEGPVLYVEDLFVIPNARGQGIGSSIMVAMAKIAKSRDCCRMQWVSPFSKRTMGFYSKLGAKSMPDWTLFRMEKTEIEELCLKKIKMEGEGSNE</sequence>
<evidence type="ECO:0000313" key="6">
    <source>
        <dbReference type="Proteomes" id="UP001163046"/>
    </source>
</evidence>
<protein>
    <submittedName>
        <fullName evidence="5">Diamine acetyltransferase 1</fullName>
        <ecNumber evidence="5">2.3.1.57</ecNumber>
    </submittedName>
</protein>
<evidence type="ECO:0000259" key="4">
    <source>
        <dbReference type="PROSITE" id="PS51186"/>
    </source>
</evidence>
<dbReference type="Proteomes" id="UP001163046">
    <property type="component" value="Unassembled WGS sequence"/>
</dbReference>
<evidence type="ECO:0000256" key="1">
    <source>
        <dbReference type="ARBA" id="ARBA00008694"/>
    </source>
</evidence>
<dbReference type="CDD" id="cd04301">
    <property type="entry name" value="NAT_SF"/>
    <property type="match status" value="1"/>
</dbReference>
<comment type="similarity">
    <text evidence="1">Belongs to the acetyltransferase family.</text>
</comment>
<dbReference type="InterPro" id="IPR051016">
    <property type="entry name" value="Diverse_Substrate_AcTransf"/>
</dbReference>
<dbReference type="OrthoDB" id="7305308at2759"/>
<evidence type="ECO:0000256" key="2">
    <source>
        <dbReference type="ARBA" id="ARBA00022679"/>
    </source>
</evidence>
<dbReference type="AlphaFoldDB" id="A0A9W9YIZ2"/>
<name>A0A9W9YIZ2_9CNID</name>
<dbReference type="PROSITE" id="PS51186">
    <property type="entry name" value="GNAT"/>
    <property type="match status" value="1"/>
</dbReference>
<keyword evidence="2 5" id="KW-0808">Transferase</keyword>
<dbReference type="EC" id="2.3.1.57" evidence="5"/>
<dbReference type="PANTHER" id="PTHR10545:SF29">
    <property type="entry name" value="GH14572P-RELATED"/>
    <property type="match status" value="1"/>
</dbReference>
<dbReference type="EMBL" id="MU827348">
    <property type="protein sequence ID" value="KAJ7352766.1"/>
    <property type="molecule type" value="Genomic_DNA"/>
</dbReference>
<organism evidence="5 6">
    <name type="scientific">Desmophyllum pertusum</name>
    <dbReference type="NCBI Taxonomy" id="174260"/>
    <lineage>
        <taxon>Eukaryota</taxon>
        <taxon>Metazoa</taxon>
        <taxon>Cnidaria</taxon>
        <taxon>Anthozoa</taxon>
        <taxon>Hexacorallia</taxon>
        <taxon>Scleractinia</taxon>
        <taxon>Caryophylliina</taxon>
        <taxon>Caryophylliidae</taxon>
        <taxon>Desmophyllum</taxon>
    </lineage>
</organism>
<proteinExistence type="inferred from homology"/>
<dbReference type="Gene3D" id="3.40.630.30">
    <property type="match status" value="1"/>
</dbReference>
<dbReference type="PANTHER" id="PTHR10545">
    <property type="entry name" value="DIAMINE N-ACETYLTRANSFERASE"/>
    <property type="match status" value="1"/>
</dbReference>
<dbReference type="Pfam" id="PF00583">
    <property type="entry name" value="Acetyltransf_1"/>
    <property type="match status" value="1"/>
</dbReference>
<dbReference type="InterPro" id="IPR000182">
    <property type="entry name" value="GNAT_dom"/>
</dbReference>